<evidence type="ECO:0000313" key="2">
    <source>
        <dbReference type="EMBL" id="KAA3478772.1"/>
    </source>
</evidence>
<dbReference type="Pfam" id="PF05292">
    <property type="entry name" value="MCD"/>
    <property type="match status" value="1"/>
</dbReference>
<accession>A0A5B6WD49</accession>
<proteinExistence type="predicted"/>
<keyword evidence="3" id="KW-1185">Reference proteome</keyword>
<reference evidence="3" key="1">
    <citation type="journal article" date="2019" name="Plant Biotechnol. J.">
        <title>Genome sequencing of the Australian wild diploid species Gossypium australe highlights disease resistance and delayed gland morphogenesis.</title>
        <authorList>
            <person name="Cai Y."/>
            <person name="Cai X."/>
            <person name="Wang Q."/>
            <person name="Wang P."/>
            <person name="Zhang Y."/>
            <person name="Cai C."/>
            <person name="Xu Y."/>
            <person name="Wang K."/>
            <person name="Zhou Z."/>
            <person name="Wang C."/>
            <person name="Geng S."/>
            <person name="Li B."/>
            <person name="Dong Q."/>
            <person name="Hou Y."/>
            <person name="Wang H."/>
            <person name="Ai P."/>
            <person name="Liu Z."/>
            <person name="Yi F."/>
            <person name="Sun M."/>
            <person name="An G."/>
            <person name="Cheng J."/>
            <person name="Zhang Y."/>
            <person name="Shi Q."/>
            <person name="Xie Y."/>
            <person name="Shi X."/>
            <person name="Chang Y."/>
            <person name="Huang F."/>
            <person name="Chen Y."/>
            <person name="Hong S."/>
            <person name="Mi L."/>
            <person name="Sun Q."/>
            <person name="Zhang L."/>
            <person name="Zhou B."/>
            <person name="Peng R."/>
            <person name="Zhang X."/>
            <person name="Liu F."/>
        </authorList>
    </citation>
    <scope>NUCLEOTIDE SEQUENCE [LARGE SCALE GENOMIC DNA]</scope>
    <source>
        <strain evidence="3">cv. PA1801</strain>
    </source>
</reference>
<dbReference type="GO" id="GO:0050080">
    <property type="term" value="F:malonyl-CoA decarboxylase activity"/>
    <property type="evidence" value="ECO:0007669"/>
    <property type="project" value="InterPro"/>
</dbReference>
<protein>
    <submittedName>
        <fullName evidence="2">Malonyl-CoA decarboxylase, mitochondrial isoform X2</fullName>
    </submittedName>
</protein>
<gene>
    <name evidence="2" type="ORF">EPI10_019356</name>
</gene>
<evidence type="ECO:0000313" key="3">
    <source>
        <dbReference type="Proteomes" id="UP000325315"/>
    </source>
</evidence>
<dbReference type="GO" id="GO:0006633">
    <property type="term" value="P:fatty acid biosynthetic process"/>
    <property type="evidence" value="ECO:0007669"/>
    <property type="project" value="InterPro"/>
</dbReference>
<sequence length="91" mass="10569">MEHKEIYHSSYLYGLCKWTFCSKLRFLEPDCLSYLSQPGLAGINLGKFLIKRVITLVKIDMPHISVRHSLDWFSYTFLEICALGLHNLSFA</sequence>
<dbReference type="EMBL" id="SMMG02000003">
    <property type="protein sequence ID" value="KAA3478772.1"/>
    <property type="molecule type" value="Genomic_DNA"/>
</dbReference>
<dbReference type="Proteomes" id="UP000325315">
    <property type="component" value="Unassembled WGS sequence"/>
</dbReference>
<dbReference type="AlphaFoldDB" id="A0A5B6WD49"/>
<dbReference type="InterPro" id="IPR042303">
    <property type="entry name" value="Malonyl_CoA_deC_C_sf"/>
</dbReference>
<dbReference type="InterPro" id="IPR007956">
    <property type="entry name" value="Malonyl_CoA_deC_C"/>
</dbReference>
<dbReference type="Gene3D" id="3.40.630.150">
    <property type="entry name" value="Malonyl-CoA decarboxylase, catalytic domain"/>
    <property type="match status" value="1"/>
</dbReference>
<organism evidence="2 3">
    <name type="scientific">Gossypium australe</name>
    <dbReference type="NCBI Taxonomy" id="47621"/>
    <lineage>
        <taxon>Eukaryota</taxon>
        <taxon>Viridiplantae</taxon>
        <taxon>Streptophyta</taxon>
        <taxon>Embryophyta</taxon>
        <taxon>Tracheophyta</taxon>
        <taxon>Spermatophyta</taxon>
        <taxon>Magnoliopsida</taxon>
        <taxon>eudicotyledons</taxon>
        <taxon>Gunneridae</taxon>
        <taxon>Pentapetalae</taxon>
        <taxon>rosids</taxon>
        <taxon>malvids</taxon>
        <taxon>Malvales</taxon>
        <taxon>Malvaceae</taxon>
        <taxon>Malvoideae</taxon>
        <taxon>Gossypium</taxon>
    </lineage>
</organism>
<name>A0A5B6WD49_9ROSI</name>
<evidence type="ECO:0000259" key="1">
    <source>
        <dbReference type="Pfam" id="PF05292"/>
    </source>
</evidence>
<feature type="domain" description="Malonyl-CoA decarboxylase C-terminal" evidence="1">
    <location>
        <begin position="36"/>
        <end position="67"/>
    </location>
</feature>
<comment type="caution">
    <text evidence="2">The sequence shown here is derived from an EMBL/GenBank/DDBJ whole genome shotgun (WGS) entry which is preliminary data.</text>
</comment>
<dbReference type="OrthoDB" id="426718at2759"/>